<dbReference type="EMBL" id="JAVKPK010000113">
    <property type="protein sequence ID" value="MDR7667260.1"/>
    <property type="molecule type" value="Genomic_DNA"/>
</dbReference>
<keyword evidence="2" id="KW-1185">Reference proteome</keyword>
<proteinExistence type="predicted"/>
<comment type="caution">
    <text evidence="1">The sequence shown here is derived from an EMBL/GenBank/DDBJ whole genome shotgun (WGS) entry which is preliminary data.</text>
</comment>
<organism evidence="1 2">
    <name type="scientific">Methanosarcina baikalica</name>
    <dbReference type="NCBI Taxonomy" id="3073890"/>
    <lineage>
        <taxon>Archaea</taxon>
        <taxon>Methanobacteriati</taxon>
        <taxon>Methanobacteriota</taxon>
        <taxon>Stenosarchaea group</taxon>
        <taxon>Methanomicrobia</taxon>
        <taxon>Methanosarcinales</taxon>
        <taxon>Methanosarcinaceae</taxon>
        <taxon>Methanosarcina</taxon>
    </lineage>
</organism>
<protein>
    <submittedName>
        <fullName evidence="1">Uncharacterized protein</fullName>
    </submittedName>
</protein>
<dbReference type="RefSeq" id="WP_310577288.1">
    <property type="nucleotide sequence ID" value="NZ_JAVKPK010000113.1"/>
</dbReference>
<gene>
    <name evidence="1" type="ORF">RG963_16055</name>
</gene>
<name>A0ABU2D5I6_9EURY</name>
<sequence>RQYNLCLQYACIMPEEKRKISVWVPAALYDSVLQAGYTSPTQAVIQGFEALVQPHSEESPEAVRGQMQAIRGQMQAEIDISKNEI</sequence>
<evidence type="ECO:0000313" key="2">
    <source>
        <dbReference type="Proteomes" id="UP001246244"/>
    </source>
</evidence>
<evidence type="ECO:0000313" key="1">
    <source>
        <dbReference type="EMBL" id="MDR7667260.1"/>
    </source>
</evidence>
<reference evidence="2" key="1">
    <citation type="submission" date="2023-07" db="EMBL/GenBank/DDBJ databases">
        <title>Whole-genome sequencing of a new Methanosarcina sp. Z-7115.</title>
        <authorList>
            <person name="Zhilina T.N."/>
            <person name="Merkel A.Y."/>
        </authorList>
    </citation>
    <scope>NUCLEOTIDE SEQUENCE [LARGE SCALE GENOMIC DNA]</scope>
    <source>
        <strain evidence="2">Z-7115</strain>
    </source>
</reference>
<dbReference type="Proteomes" id="UP001246244">
    <property type="component" value="Unassembled WGS sequence"/>
</dbReference>
<accession>A0ABU2D5I6</accession>
<feature type="non-terminal residue" evidence="1">
    <location>
        <position position="1"/>
    </location>
</feature>